<proteinExistence type="predicted"/>
<name>A0A545ASC5_9ACTN</name>
<keyword evidence="1" id="KW-1133">Transmembrane helix</keyword>
<protein>
    <submittedName>
        <fullName evidence="2">Uncharacterized protein</fullName>
    </submittedName>
</protein>
<evidence type="ECO:0000313" key="3">
    <source>
        <dbReference type="Proteomes" id="UP000317982"/>
    </source>
</evidence>
<dbReference type="RefSeq" id="WP_142705213.1">
    <property type="nucleotide sequence ID" value="NZ_VIRS01000009.1"/>
</dbReference>
<dbReference type="Proteomes" id="UP000317982">
    <property type="component" value="Unassembled WGS sequence"/>
</dbReference>
<organism evidence="2 3">
    <name type="scientific">Cryptosporangium phraense</name>
    <dbReference type="NCBI Taxonomy" id="2593070"/>
    <lineage>
        <taxon>Bacteria</taxon>
        <taxon>Bacillati</taxon>
        <taxon>Actinomycetota</taxon>
        <taxon>Actinomycetes</taxon>
        <taxon>Cryptosporangiales</taxon>
        <taxon>Cryptosporangiaceae</taxon>
        <taxon>Cryptosporangium</taxon>
    </lineage>
</organism>
<reference evidence="2 3" key="1">
    <citation type="submission" date="2019-07" db="EMBL/GenBank/DDBJ databases">
        <title>Cryptosporangium phraense sp. nov., isolated from plant litter.</title>
        <authorList>
            <person name="Suriyachadkun C."/>
        </authorList>
    </citation>
    <scope>NUCLEOTIDE SEQUENCE [LARGE SCALE GENOMIC DNA]</scope>
    <source>
        <strain evidence="2 3">A-T 5661</strain>
    </source>
</reference>
<comment type="caution">
    <text evidence="2">The sequence shown here is derived from an EMBL/GenBank/DDBJ whole genome shotgun (WGS) entry which is preliminary data.</text>
</comment>
<gene>
    <name evidence="2" type="ORF">FL583_14845</name>
</gene>
<dbReference type="InParanoid" id="A0A545ASC5"/>
<dbReference type="EMBL" id="VIRS01000009">
    <property type="protein sequence ID" value="TQS44219.1"/>
    <property type="molecule type" value="Genomic_DNA"/>
</dbReference>
<dbReference type="OrthoDB" id="9893099at2"/>
<evidence type="ECO:0000313" key="2">
    <source>
        <dbReference type="EMBL" id="TQS44219.1"/>
    </source>
</evidence>
<evidence type="ECO:0000256" key="1">
    <source>
        <dbReference type="SAM" id="Phobius"/>
    </source>
</evidence>
<keyword evidence="3" id="KW-1185">Reference proteome</keyword>
<dbReference type="AlphaFoldDB" id="A0A545ASC5"/>
<feature type="transmembrane region" description="Helical" evidence="1">
    <location>
        <begin position="40"/>
        <end position="59"/>
    </location>
</feature>
<accession>A0A545ASC5</accession>
<sequence length="239" mass="26199">MTTDHDEVTTRFDRFRATTPMAGPGAPEARALGARQKRRGLITVAAVLLVLTAISAVILRPGQAPDRLTPATDQAPADWKQTVRNARLDLRDDGNGNCTGPVVQFHDGTGTARDPIGDLTTYTIESRYPMLTADIDRDGRVDYLVSVGCRRVPQPGDPGTPSTIGVMQLFVLRGTPENLTSIGGIRAMTTMMDPSQLHLTIRPDGLIRIEQDNDPGYILIWGYRNGHMEVIKRWVTPTK</sequence>
<keyword evidence="1" id="KW-0472">Membrane</keyword>
<keyword evidence="1" id="KW-0812">Transmembrane</keyword>